<dbReference type="GO" id="GO:0042168">
    <property type="term" value="P:heme metabolic process"/>
    <property type="evidence" value="ECO:0007669"/>
    <property type="project" value="InterPro"/>
</dbReference>
<dbReference type="AlphaFoldDB" id="A0A372EMI6"/>
<evidence type="ECO:0000256" key="3">
    <source>
        <dbReference type="ARBA" id="ARBA00022475"/>
    </source>
</evidence>
<dbReference type="EMBL" id="QVLS01000003">
    <property type="protein sequence ID" value="RFP80515.1"/>
    <property type="molecule type" value="Genomic_DNA"/>
</dbReference>
<dbReference type="Pfam" id="PF07219">
    <property type="entry name" value="HemY_N"/>
    <property type="match status" value="1"/>
</dbReference>
<dbReference type="InterPro" id="IPR005254">
    <property type="entry name" value="Heme_biosyn_assoc_TPR_pro"/>
</dbReference>
<name>A0A372EMI6_9BURK</name>
<evidence type="ECO:0000256" key="2">
    <source>
        <dbReference type="ARBA" id="ARBA00004236"/>
    </source>
</evidence>
<sequence length="434" mass="48267">MRSVFWLLGLAALAVALAMLMGDNRGTVTLFWPPWRFDVSFNLVLFVLVGGFVLLYAALRALALLRELPLQARRWRSQQMERAVVGWVLDALSNQLAGRFVRAQSAAQNALDHLGGSTSADWPRREQLRALAHLLAAESAHSLQNRAQRDEHLQSALNPAMARHSPEVLEGALLRATRWAVEDRDASAARARLAELPQGAQRRVQALRLKLRVARLGDATGEALETARLLAKHRAFSPEAARSLLLGLALDALRGAHDLTQLQRVWDGLDAAERAMPELALAAADRAHALSRREENEGADESREDMRGEDVATRVRGWLAPLWEDFGALDERHQARLALALEPDLAQLDAAGLARLELLQRQWPQNPHLQYLAGQACLHRQLWGKAAQLLGLARSGLRDATLRRRTWRSLARLAEERGDTEAAQEAWRQAAQID</sequence>
<protein>
    <submittedName>
        <fullName evidence="9">Heme biosynthesis protein HemY</fullName>
    </submittedName>
</protein>
<evidence type="ECO:0000256" key="7">
    <source>
        <dbReference type="SAM" id="Phobius"/>
    </source>
</evidence>
<comment type="caution">
    <text evidence="9">The sequence shown here is derived from an EMBL/GenBank/DDBJ whole genome shotgun (WGS) entry which is preliminary data.</text>
</comment>
<evidence type="ECO:0000256" key="6">
    <source>
        <dbReference type="ARBA" id="ARBA00023136"/>
    </source>
</evidence>
<evidence type="ECO:0000313" key="10">
    <source>
        <dbReference type="Proteomes" id="UP000261931"/>
    </source>
</evidence>
<feature type="domain" description="HemY N-terminal" evidence="8">
    <location>
        <begin position="26"/>
        <end position="142"/>
    </location>
</feature>
<dbReference type="GO" id="GO:0005886">
    <property type="term" value="C:plasma membrane"/>
    <property type="evidence" value="ECO:0007669"/>
    <property type="project" value="UniProtKB-SubCell"/>
</dbReference>
<reference evidence="9 10" key="1">
    <citation type="submission" date="2018-08" db="EMBL/GenBank/DDBJ databases">
        <title>Hydrogenophaga sp. LA-38 isolated from sludge.</title>
        <authorList>
            <person name="Im W.-T."/>
        </authorList>
    </citation>
    <scope>NUCLEOTIDE SEQUENCE [LARGE SCALE GENOMIC DNA]</scope>
    <source>
        <strain evidence="9 10">LA-38</strain>
    </source>
</reference>
<feature type="transmembrane region" description="Helical" evidence="7">
    <location>
        <begin position="42"/>
        <end position="65"/>
    </location>
</feature>
<evidence type="ECO:0000256" key="5">
    <source>
        <dbReference type="ARBA" id="ARBA00022989"/>
    </source>
</evidence>
<keyword evidence="4 7" id="KW-0812">Transmembrane</keyword>
<evidence type="ECO:0000256" key="4">
    <source>
        <dbReference type="ARBA" id="ARBA00022692"/>
    </source>
</evidence>
<keyword evidence="3" id="KW-1003">Cell membrane</keyword>
<evidence type="ECO:0000259" key="8">
    <source>
        <dbReference type="Pfam" id="PF07219"/>
    </source>
</evidence>
<dbReference type="Proteomes" id="UP000261931">
    <property type="component" value="Unassembled WGS sequence"/>
</dbReference>
<keyword evidence="10" id="KW-1185">Reference proteome</keyword>
<keyword evidence="6 7" id="KW-0472">Membrane</keyword>
<evidence type="ECO:0000313" key="9">
    <source>
        <dbReference type="EMBL" id="RFP80515.1"/>
    </source>
</evidence>
<organism evidence="9 10">
    <name type="scientific">Hydrogenophaga borbori</name>
    <dbReference type="NCBI Taxonomy" id="2294117"/>
    <lineage>
        <taxon>Bacteria</taxon>
        <taxon>Pseudomonadati</taxon>
        <taxon>Pseudomonadota</taxon>
        <taxon>Betaproteobacteria</taxon>
        <taxon>Burkholderiales</taxon>
        <taxon>Comamonadaceae</taxon>
        <taxon>Hydrogenophaga</taxon>
    </lineage>
</organism>
<proteinExistence type="predicted"/>
<accession>A0A372EMI6</accession>
<keyword evidence="5 7" id="KW-1133">Transmembrane helix</keyword>
<comment type="subcellular location">
    <subcellularLocation>
        <location evidence="2">Cell membrane</location>
    </subcellularLocation>
    <subcellularLocation>
        <location evidence="1">Membrane</location>
        <topology evidence="1">Multi-pass membrane protein</topology>
    </subcellularLocation>
</comment>
<dbReference type="NCBIfam" id="TIGR00540">
    <property type="entry name" value="TPR_hemY_coli"/>
    <property type="match status" value="1"/>
</dbReference>
<dbReference type="RefSeq" id="WP_116958525.1">
    <property type="nucleotide sequence ID" value="NZ_QVLS01000003.1"/>
</dbReference>
<dbReference type="InterPro" id="IPR010817">
    <property type="entry name" value="HemY_N"/>
</dbReference>
<gene>
    <name evidence="9" type="ORF">DY262_07055</name>
</gene>
<evidence type="ECO:0000256" key="1">
    <source>
        <dbReference type="ARBA" id="ARBA00004141"/>
    </source>
</evidence>